<evidence type="ECO:0000259" key="12">
    <source>
        <dbReference type="Pfam" id="PF08022"/>
    </source>
</evidence>
<dbReference type="EMBL" id="KV454290">
    <property type="protein sequence ID" value="ODQ75430.1"/>
    <property type="molecule type" value="Genomic_DNA"/>
</dbReference>
<comment type="subcellular location">
    <subcellularLocation>
        <location evidence="1">Membrane</location>
        <topology evidence="1">Multi-pass membrane protein</topology>
    </subcellularLocation>
</comment>
<feature type="transmembrane region" description="Helical" evidence="10">
    <location>
        <begin position="81"/>
        <end position="102"/>
    </location>
</feature>
<keyword evidence="8" id="KW-0406">Ion transport</keyword>
<keyword evidence="8" id="KW-0813">Transport</keyword>
<keyword evidence="3 10" id="KW-0812">Transmembrane</keyword>
<reference evidence="13 14" key="1">
    <citation type="journal article" date="2016" name="Proc. Natl. Acad. Sci. U.S.A.">
        <title>Comparative genomics of biotechnologically important yeasts.</title>
        <authorList>
            <person name="Riley R."/>
            <person name="Haridas S."/>
            <person name="Wolfe K.H."/>
            <person name="Lopes M.R."/>
            <person name="Hittinger C.T."/>
            <person name="Goeker M."/>
            <person name="Salamov A.A."/>
            <person name="Wisecaver J.H."/>
            <person name="Long T.M."/>
            <person name="Calvey C.H."/>
            <person name="Aerts A.L."/>
            <person name="Barry K.W."/>
            <person name="Choi C."/>
            <person name="Clum A."/>
            <person name="Coughlan A.Y."/>
            <person name="Deshpande S."/>
            <person name="Douglass A.P."/>
            <person name="Hanson S.J."/>
            <person name="Klenk H.-P."/>
            <person name="LaButti K.M."/>
            <person name="Lapidus A."/>
            <person name="Lindquist E.A."/>
            <person name="Lipzen A.M."/>
            <person name="Meier-Kolthoff J.P."/>
            <person name="Ohm R.A."/>
            <person name="Otillar R.P."/>
            <person name="Pangilinan J.L."/>
            <person name="Peng Y."/>
            <person name="Rokas A."/>
            <person name="Rosa C.A."/>
            <person name="Scheuner C."/>
            <person name="Sibirny A.A."/>
            <person name="Slot J.C."/>
            <person name="Stielow J.B."/>
            <person name="Sun H."/>
            <person name="Kurtzman C.P."/>
            <person name="Blackwell M."/>
            <person name="Grigoriev I.V."/>
            <person name="Jeffries T.W."/>
        </authorList>
    </citation>
    <scope>NUCLEOTIDE SEQUENCE [LARGE SCALE GENOMIC DNA]</scope>
    <source>
        <strain evidence="13 14">NRRL Y-11557</strain>
    </source>
</reference>
<evidence type="ECO:0000256" key="6">
    <source>
        <dbReference type="ARBA" id="ARBA00022989"/>
    </source>
</evidence>
<dbReference type="AlphaFoldDB" id="A0A1E3QCT0"/>
<evidence type="ECO:0008006" key="15">
    <source>
        <dbReference type="Google" id="ProtNLM"/>
    </source>
</evidence>
<proteinExistence type="predicted"/>
<feature type="transmembrane region" description="Helical" evidence="10">
    <location>
        <begin position="23"/>
        <end position="44"/>
    </location>
</feature>
<feature type="transmembrane region" description="Helical" evidence="10">
    <location>
        <begin position="56"/>
        <end position="75"/>
    </location>
</feature>
<keyword evidence="7" id="KW-0560">Oxidoreductase</keyword>
<feature type="transmembrane region" description="Helical" evidence="10">
    <location>
        <begin position="209"/>
        <end position="230"/>
    </location>
</feature>
<dbReference type="GO" id="GO:0005886">
    <property type="term" value="C:plasma membrane"/>
    <property type="evidence" value="ECO:0007669"/>
    <property type="project" value="TreeGrafter"/>
</dbReference>
<dbReference type="InterPro" id="IPR039261">
    <property type="entry name" value="FNR_nucleotide-bd"/>
</dbReference>
<evidence type="ECO:0000313" key="14">
    <source>
        <dbReference type="Proteomes" id="UP000094385"/>
    </source>
</evidence>
<evidence type="ECO:0000256" key="7">
    <source>
        <dbReference type="ARBA" id="ARBA00023002"/>
    </source>
</evidence>
<dbReference type="Gene3D" id="3.40.50.80">
    <property type="entry name" value="Nucleotide-binding domain of ferredoxin-NADP reductase (FNR) module"/>
    <property type="match status" value="1"/>
</dbReference>
<accession>A0A1E3QCT0</accession>
<name>A0A1E3QCT0_LIPST</name>
<evidence type="ECO:0000313" key="13">
    <source>
        <dbReference type="EMBL" id="ODQ75430.1"/>
    </source>
</evidence>
<keyword evidence="14" id="KW-1185">Reference proteome</keyword>
<dbReference type="InterPro" id="IPR013130">
    <property type="entry name" value="Fe3_Rdtase_TM_dom"/>
</dbReference>
<dbReference type="SUPFAM" id="SSF52343">
    <property type="entry name" value="Ferredoxin reductase-like, C-terminal NADP-linked domain"/>
    <property type="match status" value="1"/>
</dbReference>
<dbReference type="OrthoDB" id="10006946at2759"/>
<dbReference type="Pfam" id="PF01794">
    <property type="entry name" value="Ferric_reduct"/>
    <property type="match status" value="1"/>
</dbReference>
<keyword evidence="5" id="KW-0249">Electron transport</keyword>
<organism evidence="13 14">
    <name type="scientific">Lipomyces starkeyi NRRL Y-11557</name>
    <dbReference type="NCBI Taxonomy" id="675824"/>
    <lineage>
        <taxon>Eukaryota</taxon>
        <taxon>Fungi</taxon>
        <taxon>Dikarya</taxon>
        <taxon>Ascomycota</taxon>
        <taxon>Saccharomycotina</taxon>
        <taxon>Lipomycetes</taxon>
        <taxon>Lipomycetales</taxon>
        <taxon>Lipomycetaceae</taxon>
        <taxon>Lipomyces</taxon>
    </lineage>
</organism>
<keyword evidence="9 10" id="KW-0472">Membrane</keyword>
<dbReference type="GO" id="GO:0033215">
    <property type="term" value="P:reductive iron assimilation"/>
    <property type="evidence" value="ECO:0007669"/>
    <property type="project" value="TreeGrafter"/>
</dbReference>
<feature type="domain" description="Ferric oxidoreductase" evidence="11">
    <location>
        <begin position="88"/>
        <end position="198"/>
    </location>
</feature>
<evidence type="ECO:0000256" key="2">
    <source>
        <dbReference type="ARBA" id="ARBA00022630"/>
    </source>
</evidence>
<dbReference type="SFLD" id="SFLDS00052">
    <property type="entry name" value="Ferric_Reductase_Domain"/>
    <property type="match status" value="1"/>
</dbReference>
<dbReference type="Proteomes" id="UP000094385">
    <property type="component" value="Unassembled WGS sequence"/>
</dbReference>
<dbReference type="SFLD" id="SFLDF00463">
    <property type="entry name" value="AIM14"/>
    <property type="match status" value="1"/>
</dbReference>
<feature type="domain" description="FAD-binding 8" evidence="12">
    <location>
        <begin position="238"/>
        <end position="306"/>
    </location>
</feature>
<gene>
    <name evidence="13" type="ORF">LIPSTDRAFT_68023</name>
</gene>
<evidence type="ECO:0000259" key="11">
    <source>
        <dbReference type="Pfam" id="PF01794"/>
    </source>
</evidence>
<dbReference type="GO" id="GO:0000293">
    <property type="term" value="F:ferric-chelate reductase activity"/>
    <property type="evidence" value="ECO:0007669"/>
    <property type="project" value="TreeGrafter"/>
</dbReference>
<evidence type="ECO:0000256" key="8">
    <source>
        <dbReference type="ARBA" id="ARBA00023065"/>
    </source>
</evidence>
<dbReference type="Pfam" id="PF08022">
    <property type="entry name" value="FAD_binding_8"/>
    <property type="match status" value="1"/>
</dbReference>
<dbReference type="PANTHER" id="PTHR11972">
    <property type="entry name" value="NADPH OXIDASE"/>
    <property type="match status" value="1"/>
</dbReference>
<dbReference type="CDD" id="cd06186">
    <property type="entry name" value="NOX_Duox_like_FAD_NADP"/>
    <property type="match status" value="1"/>
</dbReference>
<dbReference type="SFLD" id="SFLDG01168">
    <property type="entry name" value="Ferric_reductase_subgroup_(FRE"/>
    <property type="match status" value="1"/>
</dbReference>
<evidence type="ECO:0000256" key="10">
    <source>
        <dbReference type="SAM" id="Phobius"/>
    </source>
</evidence>
<dbReference type="InterPro" id="IPR013112">
    <property type="entry name" value="FAD-bd_8"/>
</dbReference>
<keyword evidence="4" id="KW-0274">FAD</keyword>
<dbReference type="STRING" id="675824.A0A1E3QCT0"/>
<keyword evidence="2" id="KW-0285">Flavoprotein</keyword>
<dbReference type="InterPro" id="IPR050369">
    <property type="entry name" value="RBOH/FRE"/>
</dbReference>
<evidence type="ECO:0000256" key="3">
    <source>
        <dbReference type="ARBA" id="ARBA00022692"/>
    </source>
</evidence>
<evidence type="ECO:0000256" key="5">
    <source>
        <dbReference type="ARBA" id="ARBA00022982"/>
    </source>
</evidence>
<evidence type="ECO:0000256" key="4">
    <source>
        <dbReference type="ARBA" id="ARBA00022827"/>
    </source>
</evidence>
<protein>
    <recommendedName>
        <fullName evidence="15">FAD-binding FR-type domain-containing protein</fullName>
    </recommendedName>
</protein>
<keyword evidence="6 10" id="KW-1133">Transmembrane helix</keyword>
<sequence>MFSIDLTPSEEAKFLRRTITHKYGNRTLIVSFIVLVLIGIRAIIIGRLPLPVPKPLPLWLSVCVCAFVLALLSLVETHDDYLYVTKRLGRVAVATMPALYFLSLRPSPIPRESYLRLLPLHIWLARIIVLLSTLHGILYINYWAQVGKLAQFFEWVNLLGVLAATSFLLTLAVSISYFRNRNHELFYKTHYMFAWACVPILAYHARPKIWLIVFYLVAFLVGQFVQRHFLGRTVRLSVQRISSHTQIITLPRNLFPKYFSPGAHVRIAPTRLMSLFWFIAASHPYTIASLASDEDRVRLIVKPGKRFQLEDDDRCIIYGPYPSPTYEFFAHMNQNTQPSRRIVVITGGVGISFAAPVVTSLRRINAKVKLLWATRTKEDLILLKALGLEDLDVFISPEGVAEIDDTFLLQEICDTDIGELSGGNSLPSVDDASIDMSTSHSSGFECGGDGKVFMKQRNIKLKYERMNIEEELRAFRDNLDAVPGFEWPGMWVISCGNRKLVGECSKWGKKLGAKVYEELYEI</sequence>
<feature type="transmembrane region" description="Helical" evidence="10">
    <location>
        <begin position="155"/>
        <end position="178"/>
    </location>
</feature>
<evidence type="ECO:0000256" key="1">
    <source>
        <dbReference type="ARBA" id="ARBA00004141"/>
    </source>
</evidence>
<feature type="transmembrane region" description="Helical" evidence="10">
    <location>
        <begin position="123"/>
        <end position="143"/>
    </location>
</feature>
<evidence type="ECO:0000256" key="9">
    <source>
        <dbReference type="ARBA" id="ARBA00023136"/>
    </source>
</evidence>
<feature type="transmembrane region" description="Helical" evidence="10">
    <location>
        <begin position="342"/>
        <end position="361"/>
    </location>
</feature>
<dbReference type="PANTHER" id="PTHR11972:SF178">
    <property type="entry name" value="FERRIC REDUCTASE TRANSMEMBRANE COMPONENT 8-RELATED"/>
    <property type="match status" value="1"/>
</dbReference>